<feature type="region of interest" description="Disordered" evidence="1">
    <location>
        <begin position="42"/>
        <end position="113"/>
    </location>
</feature>
<proteinExistence type="predicted"/>
<keyword evidence="3" id="KW-1185">Reference proteome</keyword>
<organism evidence="2 3">
    <name type="scientific">Caligus rogercresseyi</name>
    <name type="common">Sea louse</name>
    <dbReference type="NCBI Taxonomy" id="217165"/>
    <lineage>
        <taxon>Eukaryota</taxon>
        <taxon>Metazoa</taxon>
        <taxon>Ecdysozoa</taxon>
        <taxon>Arthropoda</taxon>
        <taxon>Crustacea</taxon>
        <taxon>Multicrustacea</taxon>
        <taxon>Hexanauplia</taxon>
        <taxon>Copepoda</taxon>
        <taxon>Siphonostomatoida</taxon>
        <taxon>Caligidae</taxon>
        <taxon>Caligus</taxon>
    </lineage>
</organism>
<gene>
    <name evidence="2" type="ORF">FKW44_008993</name>
</gene>
<dbReference type="Proteomes" id="UP000595437">
    <property type="component" value="Chromosome 6"/>
</dbReference>
<evidence type="ECO:0000313" key="2">
    <source>
        <dbReference type="EMBL" id="QQP48622.1"/>
    </source>
</evidence>
<feature type="compositionally biased region" description="Basic and acidic residues" evidence="1">
    <location>
        <begin position="10"/>
        <end position="26"/>
    </location>
</feature>
<evidence type="ECO:0000256" key="1">
    <source>
        <dbReference type="SAM" id="MobiDB-lite"/>
    </source>
</evidence>
<reference evidence="3" key="1">
    <citation type="submission" date="2021-01" db="EMBL/GenBank/DDBJ databases">
        <title>Caligus Genome Assembly.</title>
        <authorList>
            <person name="Gallardo-Escarate C."/>
        </authorList>
    </citation>
    <scope>NUCLEOTIDE SEQUENCE [LARGE SCALE GENOMIC DNA]</scope>
</reference>
<sequence length="125" mass="14017">MISCTVDSQRSLEARLESHRSQDKSQTHTLIKSIDEHCLSTESFGKSHGEELRSSGLSLQRDTPTHQTPIRKPPGLIRPRSIAVHPILASSLLTEEEDEEKKDNDHQGSDDVDSVVRICQTVYNI</sequence>
<dbReference type="EMBL" id="CP045895">
    <property type="protein sequence ID" value="QQP48622.1"/>
    <property type="molecule type" value="Genomic_DNA"/>
</dbReference>
<name>A0A7T8HEU7_CALRO</name>
<feature type="compositionally biased region" description="Basic and acidic residues" evidence="1">
    <location>
        <begin position="42"/>
        <end position="53"/>
    </location>
</feature>
<evidence type="ECO:0000313" key="3">
    <source>
        <dbReference type="Proteomes" id="UP000595437"/>
    </source>
</evidence>
<dbReference type="AlphaFoldDB" id="A0A7T8HEU7"/>
<protein>
    <submittedName>
        <fullName evidence="2">Kinesin 5</fullName>
    </submittedName>
</protein>
<feature type="region of interest" description="Disordered" evidence="1">
    <location>
        <begin position="1"/>
        <end position="29"/>
    </location>
</feature>
<accession>A0A7T8HEU7</accession>
<feature type="compositionally biased region" description="Polar residues" evidence="1">
    <location>
        <begin position="55"/>
        <end position="68"/>
    </location>
</feature>